<dbReference type="PROSITE" id="PS51192">
    <property type="entry name" value="HELICASE_ATP_BIND_1"/>
    <property type="match status" value="1"/>
</dbReference>
<dbReference type="InterPro" id="IPR000330">
    <property type="entry name" value="SNF2_N"/>
</dbReference>
<proteinExistence type="predicted"/>
<evidence type="ECO:0000313" key="7">
    <source>
        <dbReference type="EMBL" id="TWU54781.1"/>
    </source>
</evidence>
<dbReference type="OrthoDB" id="9814088at2"/>
<dbReference type="InterPro" id="IPR027417">
    <property type="entry name" value="P-loop_NTPase"/>
</dbReference>
<dbReference type="InterPro" id="IPR014001">
    <property type="entry name" value="Helicase_ATP-bd"/>
</dbReference>
<keyword evidence="4" id="KW-0067">ATP-binding</keyword>
<dbReference type="CDD" id="cd18793">
    <property type="entry name" value="SF2_C_SNF"/>
    <property type="match status" value="1"/>
</dbReference>
<organism evidence="7 8">
    <name type="scientific">Rubripirellula tenax</name>
    <dbReference type="NCBI Taxonomy" id="2528015"/>
    <lineage>
        <taxon>Bacteria</taxon>
        <taxon>Pseudomonadati</taxon>
        <taxon>Planctomycetota</taxon>
        <taxon>Planctomycetia</taxon>
        <taxon>Pirellulales</taxon>
        <taxon>Pirellulaceae</taxon>
        <taxon>Rubripirellula</taxon>
    </lineage>
</organism>
<keyword evidence="2 7" id="KW-0378">Hydrolase</keyword>
<keyword evidence="8" id="KW-1185">Reference proteome</keyword>
<dbReference type="NCBIfam" id="NF038317">
    <property type="entry name" value="DISARM_DrmD"/>
    <property type="match status" value="1"/>
</dbReference>
<dbReference type="EMBL" id="SJPW01000004">
    <property type="protein sequence ID" value="TWU54781.1"/>
    <property type="molecule type" value="Genomic_DNA"/>
</dbReference>
<dbReference type="InterPro" id="IPR057342">
    <property type="entry name" value="DEXDc_RapA"/>
</dbReference>
<evidence type="ECO:0000256" key="3">
    <source>
        <dbReference type="ARBA" id="ARBA00022806"/>
    </source>
</evidence>
<evidence type="ECO:0000256" key="4">
    <source>
        <dbReference type="ARBA" id="ARBA00022840"/>
    </source>
</evidence>
<dbReference type="PROSITE" id="PS51194">
    <property type="entry name" value="HELICASE_CTER"/>
    <property type="match status" value="1"/>
</dbReference>
<feature type="domain" description="Helicase ATP-binding" evidence="5">
    <location>
        <begin position="136"/>
        <end position="323"/>
    </location>
</feature>
<evidence type="ECO:0000259" key="5">
    <source>
        <dbReference type="PROSITE" id="PS51192"/>
    </source>
</evidence>
<protein>
    <submittedName>
        <fullName evidence="7">RNA polymerase-associated protein RapA</fullName>
        <ecNumber evidence="7">3.6.4.-</ecNumber>
    </submittedName>
</protein>
<dbReference type="Pfam" id="PF00176">
    <property type="entry name" value="SNF2-rel_dom"/>
    <property type="match status" value="1"/>
</dbReference>
<dbReference type="Gene3D" id="3.40.50.300">
    <property type="entry name" value="P-loop containing nucleotide triphosphate hydrolases"/>
    <property type="match status" value="1"/>
</dbReference>
<dbReference type="CDD" id="cd18011">
    <property type="entry name" value="DEXDc_RapA"/>
    <property type="match status" value="1"/>
</dbReference>
<dbReference type="AlphaFoldDB" id="A0A5C6F5N0"/>
<dbReference type="GO" id="GO:0005524">
    <property type="term" value="F:ATP binding"/>
    <property type="evidence" value="ECO:0007669"/>
    <property type="project" value="UniProtKB-KW"/>
</dbReference>
<dbReference type="EC" id="3.6.4.-" evidence="7"/>
<evidence type="ECO:0000313" key="8">
    <source>
        <dbReference type="Proteomes" id="UP000318288"/>
    </source>
</evidence>
<comment type="caution">
    <text evidence="7">The sequence shown here is derived from an EMBL/GenBank/DDBJ whole genome shotgun (WGS) entry which is preliminary data.</text>
</comment>
<dbReference type="GO" id="GO:0004386">
    <property type="term" value="F:helicase activity"/>
    <property type="evidence" value="ECO:0007669"/>
    <property type="project" value="UniProtKB-KW"/>
</dbReference>
<evidence type="ECO:0000256" key="1">
    <source>
        <dbReference type="ARBA" id="ARBA00022741"/>
    </source>
</evidence>
<dbReference type="SUPFAM" id="SSF52540">
    <property type="entry name" value="P-loop containing nucleoside triphosphate hydrolases"/>
    <property type="match status" value="2"/>
</dbReference>
<dbReference type="RefSeq" id="WP_146458935.1">
    <property type="nucleotide sequence ID" value="NZ_SJPW01000004.1"/>
</dbReference>
<dbReference type="InterPro" id="IPR001650">
    <property type="entry name" value="Helicase_C-like"/>
</dbReference>
<dbReference type="Proteomes" id="UP000318288">
    <property type="component" value="Unassembled WGS sequence"/>
</dbReference>
<keyword evidence="3" id="KW-0347">Helicase</keyword>
<dbReference type="InterPro" id="IPR049730">
    <property type="entry name" value="SNF2/RAD54-like_C"/>
</dbReference>
<dbReference type="InterPro" id="IPR038718">
    <property type="entry name" value="SNF2-like_sf"/>
</dbReference>
<evidence type="ECO:0000256" key="2">
    <source>
        <dbReference type="ARBA" id="ARBA00022801"/>
    </source>
</evidence>
<dbReference type="SMART" id="SM00490">
    <property type="entry name" value="HELICc"/>
    <property type="match status" value="1"/>
</dbReference>
<dbReference type="PANTHER" id="PTHR10799">
    <property type="entry name" value="SNF2/RAD54 HELICASE FAMILY"/>
    <property type="match status" value="1"/>
</dbReference>
<accession>A0A5C6F5N0</accession>
<sequence length="880" mass="100958">MSTVEMDATRPEVGQAVQVRNRLATVRAVEPYDTRGKQGRLHIVEVEYLDDCRYPESEQVLWEVEATAKVLGSTSLPGVDANPPDLPVSLQSFVNAHRWTRLNRLRETNDIKDEPILGVWNSAIQVHPYQLEPVIRALSMPRVSLLLADGVGLGKTIQSGLVLEELLLRRRIRRVLVMCPAMLQRQWKIELQRKFNLNFEIIDSDSTFQLRRRMGIDTNPWKAFPRVITSMDYLRMPDVLQQFMQASQVGDDEGQVLAHAPWDLLIVDECHHFAPSSGSRASQRTRMLREIRFLFEHRLFASATPHNGKTVSFTGLLELLDPVRFQMHYELDDNTRSALRDVRIRRLKDDINANSLHPPFAHQHEPESLEYDLSDKEVALYAALRKYRNQGEEDLKEATGKERWLGKFIYSLLTKRLLSCPLAFARTWWRHVEPEPEESEEDDLGLFKLAEVSAQRADDQLKSDEERSVLEDDTARYGGLWFRKHGGLTNELQDNVGKALEALGYDRETVEDEAKLGTLAKRSDSKTDRLVQWVEDHLFVDGNLRDDERLLVFTEYKETLFYLEERFKQLGFDKNTLRMLFGGMNAGEFESVKNDFEDAAAPVRLMLATDAASEGINMQEECRWIIHYDIPWSPSKLQQRNGRVSRHGQMRDVHIHYFRSGEDEDSDFLFKVAAKVERVRQDLGSVERIFEAAIQRHFSGRETSIDAVNKLVDQTIEQSQQADELGQSSGGDIADLTRRARELLESTDDRLGISAEGLIEILKTSLTVEGAGSLDEIIDRPGFFRLRPPPRWEGLAKQSLSVGPKSDRMEIVFDGSLVEREKDGRRIMRVDRHQCLMRLGHPIMRQAMTTLCRQLHDPTSKQPIFRWSVAGMQGSGFEAL</sequence>
<dbReference type="Pfam" id="PF00271">
    <property type="entry name" value="Helicase_C"/>
    <property type="match status" value="1"/>
</dbReference>
<name>A0A5C6F5N0_9BACT</name>
<dbReference type="Gene3D" id="3.40.50.10810">
    <property type="entry name" value="Tandem AAA-ATPase domain"/>
    <property type="match status" value="1"/>
</dbReference>
<reference evidence="7 8" key="1">
    <citation type="submission" date="2019-02" db="EMBL/GenBank/DDBJ databases">
        <title>Deep-cultivation of Planctomycetes and their phenomic and genomic characterization uncovers novel biology.</title>
        <authorList>
            <person name="Wiegand S."/>
            <person name="Jogler M."/>
            <person name="Boedeker C."/>
            <person name="Pinto D."/>
            <person name="Vollmers J."/>
            <person name="Rivas-Marin E."/>
            <person name="Kohn T."/>
            <person name="Peeters S.H."/>
            <person name="Heuer A."/>
            <person name="Rast P."/>
            <person name="Oberbeckmann S."/>
            <person name="Bunk B."/>
            <person name="Jeske O."/>
            <person name="Meyerdierks A."/>
            <person name="Storesund J.E."/>
            <person name="Kallscheuer N."/>
            <person name="Luecker S."/>
            <person name="Lage O.M."/>
            <person name="Pohl T."/>
            <person name="Merkel B.J."/>
            <person name="Hornburger P."/>
            <person name="Mueller R.-W."/>
            <person name="Bruemmer F."/>
            <person name="Labrenz M."/>
            <person name="Spormann A.M."/>
            <person name="Op Den Camp H."/>
            <person name="Overmann J."/>
            <person name="Amann R."/>
            <person name="Jetten M.S.M."/>
            <person name="Mascher T."/>
            <person name="Medema M.H."/>
            <person name="Devos D.P."/>
            <person name="Kaster A.-K."/>
            <person name="Ovreas L."/>
            <person name="Rohde M."/>
            <person name="Galperin M.Y."/>
            <person name="Jogler C."/>
        </authorList>
    </citation>
    <scope>NUCLEOTIDE SEQUENCE [LARGE SCALE GENOMIC DNA]</scope>
    <source>
        <strain evidence="7 8">Poly51</strain>
    </source>
</reference>
<dbReference type="GO" id="GO:0016787">
    <property type="term" value="F:hydrolase activity"/>
    <property type="evidence" value="ECO:0007669"/>
    <property type="project" value="UniProtKB-KW"/>
</dbReference>
<feature type="domain" description="Helicase C-terminal" evidence="6">
    <location>
        <begin position="526"/>
        <end position="694"/>
    </location>
</feature>
<keyword evidence="1" id="KW-0547">Nucleotide-binding</keyword>
<evidence type="ECO:0000259" key="6">
    <source>
        <dbReference type="PROSITE" id="PS51194"/>
    </source>
</evidence>
<gene>
    <name evidence="7" type="primary">rapA</name>
    <name evidence="7" type="ORF">Poly51_35000</name>
</gene>
<dbReference type="SMART" id="SM00487">
    <property type="entry name" value="DEXDc"/>
    <property type="match status" value="1"/>
</dbReference>